<accession>A0AA48HSG8</accession>
<dbReference type="EMBL" id="AP027272">
    <property type="protein sequence ID" value="BDX07887.1"/>
    <property type="molecule type" value="Genomic_DNA"/>
</dbReference>
<dbReference type="RefSeq" id="WP_338293986.1">
    <property type="nucleotide sequence ID" value="NZ_AP027272.1"/>
</dbReference>
<keyword evidence="1" id="KW-0175">Coiled coil</keyword>
<evidence type="ECO:0000313" key="3">
    <source>
        <dbReference type="Proteomes" id="UP001333710"/>
    </source>
</evidence>
<evidence type="ECO:0000256" key="1">
    <source>
        <dbReference type="SAM" id="Coils"/>
    </source>
</evidence>
<protein>
    <submittedName>
        <fullName evidence="2">Uncharacterized protein</fullName>
    </submittedName>
</protein>
<evidence type="ECO:0000313" key="2">
    <source>
        <dbReference type="EMBL" id="BDX07887.1"/>
    </source>
</evidence>
<reference evidence="2" key="1">
    <citation type="submission" date="2023-01" db="EMBL/GenBank/DDBJ databases">
        <title>Complete genome sequence of Planctobacterium marinum strain Dej080120_11.</title>
        <authorList>
            <person name="Ueki S."/>
            <person name="Maruyama F."/>
        </authorList>
    </citation>
    <scope>NUCLEOTIDE SEQUENCE</scope>
    <source>
        <strain evidence="2">Dej080120_11</strain>
    </source>
</reference>
<sequence length="320" mass="37507">MNKSFLVISIIASLSFGTQAEENLKAVYKDAQIMQNILTTSLKQNTRKEGIRFRKIESGYLAGQGLLFDVYTSSSRNMHFSFDLGTMVQSIEGMVEAFDFPPAPPAPTVPDLTSDSENFVFSFEVDEDMEDYIEEVQERTREVMREQRERRRELQERERDLNWEAREYERRVRDMEFEMRHAEKERKKELEKGVKEVKAELEKLEAKKAEYAKKAKQLAEEEEKRQAKLEEAKNQMTNRFLADFEATIADTLCDYGSGLKSLPDTEKVNFILKDFVRDDNRRSDKDIDKIYVFNLKDVKQCVQEKISPNDLLTKAQTYMF</sequence>
<proteinExistence type="predicted"/>
<name>A0AA48HSG8_9ALTE</name>
<gene>
    <name evidence="2" type="ORF">MACH26_34080</name>
</gene>
<dbReference type="AlphaFoldDB" id="A0AA48HSG8"/>
<keyword evidence="3" id="KW-1185">Reference proteome</keyword>
<organism evidence="2 3">
    <name type="scientific">Planctobacterium marinum</name>
    <dbReference type="NCBI Taxonomy" id="1631968"/>
    <lineage>
        <taxon>Bacteria</taxon>
        <taxon>Pseudomonadati</taxon>
        <taxon>Pseudomonadota</taxon>
        <taxon>Gammaproteobacteria</taxon>
        <taxon>Alteromonadales</taxon>
        <taxon>Alteromonadaceae</taxon>
        <taxon>Planctobacterium</taxon>
    </lineage>
</organism>
<dbReference type="SUPFAM" id="SSF69989">
    <property type="entry name" value="C-terminal domain of PLC-beta"/>
    <property type="match status" value="1"/>
</dbReference>
<dbReference type="KEGG" id="pmaw:MACH26_34080"/>
<feature type="coiled-coil region" evidence="1">
    <location>
        <begin position="129"/>
        <end position="239"/>
    </location>
</feature>
<dbReference type="Proteomes" id="UP001333710">
    <property type="component" value="Chromosome"/>
</dbReference>